<sequence length="331" mass="35759">MSDAVAPQDAARRPLRWGVVGTGGISRQMVSDFALVPDAEVVAVASRDRARADAFADEFDIAGRFTDRSEMFGAVDAVYIATPHVTHFDVASEAIAARRHVLCEKPLGMSEEQVRELTTRAADAGVFLMEAMWMSFNPLIARLVALIGEGVLGEVRSLRAAFGAPFPQDDSSRWKPGGSALLDQGIYPVTLAHTLFGPPDSIRASGTVREDGVDLREEFTLGWADGRFAHGASSMVDWLDTSAAVGGTEAFVTIPRGFWWASQLTVHHHIGRGQHCEEVVEVEREGNGYVPMLRAVVAAVHSGALEHPLHTAATTAAVYRTLDAIRSEITR</sequence>
<dbReference type="PANTHER" id="PTHR22604">
    <property type="entry name" value="OXIDOREDUCTASES"/>
    <property type="match status" value="1"/>
</dbReference>
<dbReference type="EMBL" id="CP031423">
    <property type="protein sequence ID" value="AZS37489.1"/>
    <property type="molecule type" value="Genomic_DNA"/>
</dbReference>
<dbReference type="GO" id="GO:0000166">
    <property type="term" value="F:nucleotide binding"/>
    <property type="evidence" value="ECO:0007669"/>
    <property type="project" value="InterPro"/>
</dbReference>
<organism evidence="6 7">
    <name type="scientific">Microbacterium lemovicicum</name>
    <dbReference type="NCBI Taxonomy" id="1072463"/>
    <lineage>
        <taxon>Bacteria</taxon>
        <taxon>Bacillati</taxon>
        <taxon>Actinomycetota</taxon>
        <taxon>Actinomycetes</taxon>
        <taxon>Micrococcales</taxon>
        <taxon>Microbacteriaceae</taxon>
        <taxon>Microbacterium</taxon>
    </lineage>
</organism>
<feature type="domain" description="GFO/IDH/MocA-like oxidoreductase" evidence="5">
    <location>
        <begin position="142"/>
        <end position="250"/>
    </location>
</feature>
<dbReference type="KEGG" id="mlv:CVS47_02126"/>
<dbReference type="AlphaFoldDB" id="A0A3S9WBP7"/>
<dbReference type="InterPro" id="IPR055170">
    <property type="entry name" value="GFO_IDH_MocA-like_dom"/>
</dbReference>
<dbReference type="PANTHER" id="PTHR22604:SF105">
    <property type="entry name" value="TRANS-1,2-DIHYDROBENZENE-1,2-DIOL DEHYDROGENASE"/>
    <property type="match status" value="1"/>
</dbReference>
<comment type="similarity">
    <text evidence="1">Belongs to the Gfo/Idh/MocA family.</text>
</comment>
<dbReference type="RefSeq" id="WP_127096039.1">
    <property type="nucleotide sequence ID" value="NZ_CP031423.1"/>
</dbReference>
<keyword evidence="2 6" id="KW-0560">Oxidoreductase</keyword>
<dbReference type="SUPFAM" id="SSF55347">
    <property type="entry name" value="Glyceraldehyde-3-phosphate dehydrogenase-like, C-terminal domain"/>
    <property type="match status" value="1"/>
</dbReference>
<evidence type="ECO:0000313" key="6">
    <source>
        <dbReference type="EMBL" id="AZS37489.1"/>
    </source>
</evidence>
<evidence type="ECO:0000256" key="1">
    <source>
        <dbReference type="ARBA" id="ARBA00010928"/>
    </source>
</evidence>
<dbReference type="SUPFAM" id="SSF51735">
    <property type="entry name" value="NAD(P)-binding Rossmann-fold domains"/>
    <property type="match status" value="1"/>
</dbReference>
<keyword evidence="7" id="KW-1185">Reference proteome</keyword>
<keyword evidence="3" id="KW-0520">NAD</keyword>
<reference evidence="6 7" key="1">
    <citation type="submission" date="2018-08" db="EMBL/GenBank/DDBJ databases">
        <title>Microbacterium lemovicicum sp. nov., a bacterium isolated from a natural uranium-rich soil.</title>
        <authorList>
            <person name="ORTET P."/>
        </authorList>
    </citation>
    <scope>NUCLEOTIDE SEQUENCE [LARGE SCALE GENOMIC DNA]</scope>
    <source>
        <strain evidence="6 7">Viu22</strain>
    </source>
</reference>
<evidence type="ECO:0000313" key="7">
    <source>
        <dbReference type="Proteomes" id="UP000276888"/>
    </source>
</evidence>
<dbReference type="Proteomes" id="UP000276888">
    <property type="component" value="Chromosome"/>
</dbReference>
<evidence type="ECO:0000259" key="5">
    <source>
        <dbReference type="Pfam" id="PF22725"/>
    </source>
</evidence>
<dbReference type="InterPro" id="IPR000683">
    <property type="entry name" value="Gfo/Idh/MocA-like_OxRdtase_N"/>
</dbReference>
<accession>A0A3S9WBP7</accession>
<dbReference type="Pfam" id="PF22725">
    <property type="entry name" value="GFO_IDH_MocA_C3"/>
    <property type="match status" value="1"/>
</dbReference>
<evidence type="ECO:0000259" key="4">
    <source>
        <dbReference type="Pfam" id="PF01408"/>
    </source>
</evidence>
<name>A0A3S9WBP7_9MICO</name>
<dbReference type="Gene3D" id="3.40.50.720">
    <property type="entry name" value="NAD(P)-binding Rossmann-like Domain"/>
    <property type="match status" value="1"/>
</dbReference>
<dbReference type="InterPro" id="IPR036291">
    <property type="entry name" value="NAD(P)-bd_dom_sf"/>
</dbReference>
<dbReference type="InterPro" id="IPR050984">
    <property type="entry name" value="Gfo/Idh/MocA_domain"/>
</dbReference>
<dbReference type="OrthoDB" id="9815825at2"/>
<proteinExistence type="inferred from homology"/>
<gene>
    <name evidence="6" type="primary">afr_2</name>
    <name evidence="6" type="ORF">CVS47_02126</name>
</gene>
<dbReference type="EC" id="1.1.1.292" evidence="6"/>
<protein>
    <submittedName>
        <fullName evidence="6">1,5-anhydro-D-fructose reductase</fullName>
        <ecNumber evidence="6">1.1.1.292</ecNumber>
    </submittedName>
</protein>
<evidence type="ECO:0000256" key="3">
    <source>
        <dbReference type="ARBA" id="ARBA00023027"/>
    </source>
</evidence>
<dbReference type="Pfam" id="PF01408">
    <property type="entry name" value="GFO_IDH_MocA"/>
    <property type="match status" value="1"/>
</dbReference>
<evidence type="ECO:0000256" key="2">
    <source>
        <dbReference type="ARBA" id="ARBA00023002"/>
    </source>
</evidence>
<feature type="domain" description="Gfo/Idh/MocA-like oxidoreductase N-terminal" evidence="4">
    <location>
        <begin position="15"/>
        <end position="130"/>
    </location>
</feature>
<dbReference type="GO" id="GO:0033712">
    <property type="term" value="F:1,5-anhydro-D-fructose reductase (1,5-anhydro-D-mannitol-forming) activity"/>
    <property type="evidence" value="ECO:0007669"/>
    <property type="project" value="UniProtKB-EC"/>
</dbReference>
<dbReference type="Gene3D" id="3.30.360.10">
    <property type="entry name" value="Dihydrodipicolinate Reductase, domain 2"/>
    <property type="match status" value="1"/>
</dbReference>